<organism evidence="2 3">
    <name type="scientific">Trichoglossum hirsutum</name>
    <dbReference type="NCBI Taxonomy" id="265104"/>
    <lineage>
        <taxon>Eukaryota</taxon>
        <taxon>Fungi</taxon>
        <taxon>Dikarya</taxon>
        <taxon>Ascomycota</taxon>
        <taxon>Pezizomycotina</taxon>
        <taxon>Geoglossomycetes</taxon>
        <taxon>Geoglossales</taxon>
        <taxon>Geoglossaceae</taxon>
        <taxon>Trichoglossum</taxon>
    </lineage>
</organism>
<dbReference type="EMBL" id="JAGHQM010000002">
    <property type="protein sequence ID" value="KAH0569239.1"/>
    <property type="molecule type" value="Genomic_DNA"/>
</dbReference>
<feature type="region of interest" description="Disordered" evidence="1">
    <location>
        <begin position="56"/>
        <end position="134"/>
    </location>
</feature>
<proteinExistence type="predicted"/>
<dbReference type="SUPFAM" id="SSF47113">
    <property type="entry name" value="Histone-fold"/>
    <property type="match status" value="1"/>
</dbReference>
<dbReference type="AlphaFoldDB" id="A0A9P8RTY5"/>
<dbReference type="Proteomes" id="UP000750711">
    <property type="component" value="Unassembled WGS sequence"/>
</dbReference>
<dbReference type="GO" id="GO:0046982">
    <property type="term" value="F:protein heterodimerization activity"/>
    <property type="evidence" value="ECO:0007669"/>
    <property type="project" value="InterPro"/>
</dbReference>
<evidence type="ECO:0008006" key="4">
    <source>
        <dbReference type="Google" id="ProtNLM"/>
    </source>
</evidence>
<evidence type="ECO:0000313" key="2">
    <source>
        <dbReference type="EMBL" id="KAH0569239.1"/>
    </source>
</evidence>
<gene>
    <name evidence="2" type="ORF">GP486_000056</name>
</gene>
<dbReference type="Gene3D" id="1.10.20.10">
    <property type="entry name" value="Histone, subunit A"/>
    <property type="match status" value="1"/>
</dbReference>
<sequence length="134" mass="14930">MFVQYLAEQGHNVVKSERKPRRNIQYKDLANAVSRIDNLEFLSDVIPRTIPYKQYKEKKSKEAANGDAVETGEPALHDKHQNTTNGTTGSNDEHDEGGDGQEEMELEIRSSRTNGTRVGDGQTNGGHAEDVTME</sequence>
<feature type="compositionally biased region" description="Acidic residues" evidence="1">
    <location>
        <begin position="93"/>
        <end position="105"/>
    </location>
</feature>
<accession>A0A9P8RTY5</accession>
<comment type="caution">
    <text evidence="2">The sequence shown here is derived from an EMBL/GenBank/DDBJ whole genome shotgun (WGS) entry which is preliminary data.</text>
</comment>
<evidence type="ECO:0000313" key="3">
    <source>
        <dbReference type="Proteomes" id="UP000750711"/>
    </source>
</evidence>
<evidence type="ECO:0000256" key="1">
    <source>
        <dbReference type="SAM" id="MobiDB-lite"/>
    </source>
</evidence>
<name>A0A9P8RTY5_9PEZI</name>
<reference evidence="2" key="1">
    <citation type="submission" date="2021-03" db="EMBL/GenBank/DDBJ databases">
        <title>Comparative genomics and phylogenomic investigation of the class Geoglossomycetes provide insights into ecological specialization and systematics.</title>
        <authorList>
            <person name="Melie T."/>
            <person name="Pirro S."/>
            <person name="Miller A.N."/>
            <person name="Quandt A."/>
        </authorList>
    </citation>
    <scope>NUCLEOTIDE SEQUENCE</scope>
    <source>
        <strain evidence="2">CAQ_001_2017</strain>
    </source>
</reference>
<dbReference type="InterPro" id="IPR009072">
    <property type="entry name" value="Histone-fold"/>
</dbReference>
<keyword evidence="3" id="KW-1185">Reference proteome</keyword>
<protein>
    <recommendedName>
        <fullName evidence="4">Histone-like transcription factor</fullName>
    </recommendedName>
</protein>